<protein>
    <submittedName>
        <fullName evidence="6">Beta-lactamase/transpeptidase-like protein</fullName>
    </submittedName>
</protein>
<dbReference type="PANTHER" id="PTHR22935:SF95">
    <property type="entry name" value="BETA-LACTAMASE-LIKE 1-RELATED"/>
    <property type="match status" value="1"/>
</dbReference>
<gene>
    <name evidence="6" type="ORF">EK21DRAFT_103309</name>
</gene>
<accession>A0A9P4LH35</accession>
<dbReference type="Pfam" id="PF26335">
    <property type="entry name" value="ARB_00930_C"/>
    <property type="match status" value="1"/>
</dbReference>
<organism evidence="6 7">
    <name type="scientific">Setomelanomma holmii</name>
    <dbReference type="NCBI Taxonomy" id="210430"/>
    <lineage>
        <taxon>Eukaryota</taxon>
        <taxon>Fungi</taxon>
        <taxon>Dikarya</taxon>
        <taxon>Ascomycota</taxon>
        <taxon>Pezizomycotina</taxon>
        <taxon>Dothideomycetes</taxon>
        <taxon>Pleosporomycetidae</taxon>
        <taxon>Pleosporales</taxon>
        <taxon>Pleosporineae</taxon>
        <taxon>Phaeosphaeriaceae</taxon>
        <taxon>Setomelanomma</taxon>
    </lineage>
</organism>
<dbReference type="EMBL" id="ML978245">
    <property type="protein sequence ID" value="KAF2026341.1"/>
    <property type="molecule type" value="Genomic_DNA"/>
</dbReference>
<evidence type="ECO:0000259" key="5">
    <source>
        <dbReference type="Pfam" id="PF26335"/>
    </source>
</evidence>
<feature type="signal peptide" evidence="3">
    <location>
        <begin position="1"/>
        <end position="20"/>
    </location>
</feature>
<keyword evidence="7" id="KW-1185">Reference proteome</keyword>
<dbReference type="PANTHER" id="PTHR22935">
    <property type="entry name" value="PENICILLIN-BINDING PROTEIN"/>
    <property type="match status" value="1"/>
</dbReference>
<feature type="region of interest" description="Disordered" evidence="2">
    <location>
        <begin position="459"/>
        <end position="480"/>
    </location>
</feature>
<evidence type="ECO:0000256" key="1">
    <source>
        <dbReference type="ARBA" id="ARBA00038473"/>
    </source>
</evidence>
<dbReference type="InterPro" id="IPR001466">
    <property type="entry name" value="Beta-lactam-related"/>
</dbReference>
<dbReference type="AlphaFoldDB" id="A0A9P4LH35"/>
<dbReference type="OrthoDB" id="10250282at2759"/>
<comment type="caution">
    <text evidence="6">The sequence shown here is derived from an EMBL/GenBank/DDBJ whole genome shotgun (WGS) entry which is preliminary data.</text>
</comment>
<sequence length="528" mass="57508">MLSHNYLLLSLLALHATASAWSSCPPSGPLFPRPTALSNSSGFSVENTSFSLGIVSHDSSKPLWEYYHRGAADNGTFTINGDTQYLIGTGIDLDTPITENLPRLADTSSAVEWENINLASLADHLSGITPSYGFSEFYYLQPLLEHLEFPAFDLEELAECGITGLNGPCSQDQLLEGMQTVQPITQSDTRPVYSQLSFPLLSYALSAIYNLTYPELIEEHIVKPFNVTNTGLSTGNCSLAAIPPVENSLGAEYSDNAPGGGLYSSLNDLAMISHAILNRTALTSAADIRRPWEIFRSQNLTPKYPHTIDIHGKNGGAYGYTAQLSLIDADGTGVVVLTAGPPQAWTKLYDAMLSALPTVEEEAQLQAQQCTGNFISSDGLVHMTLSIDDGPGLRLSTLSRNNSDLLTGILQIYTQALPQFGNLSTNFRIFPTDISEAANLTLQDNSTVQVSKEDWRNNLDFEPNTEENSGSGLPGQAAREEECTSWQTADWLYCGGQAVDRLVVQRDQDGVVRGWEVPFLRVLLKRDK</sequence>
<feature type="chain" id="PRO_5040266939" evidence="3">
    <location>
        <begin position="21"/>
        <end position="528"/>
    </location>
</feature>
<evidence type="ECO:0000256" key="3">
    <source>
        <dbReference type="SAM" id="SignalP"/>
    </source>
</evidence>
<evidence type="ECO:0000313" key="7">
    <source>
        <dbReference type="Proteomes" id="UP000799777"/>
    </source>
</evidence>
<dbReference type="SUPFAM" id="SSF56601">
    <property type="entry name" value="beta-lactamase/transpeptidase-like"/>
    <property type="match status" value="1"/>
</dbReference>
<dbReference type="Proteomes" id="UP000799777">
    <property type="component" value="Unassembled WGS sequence"/>
</dbReference>
<dbReference type="InterPro" id="IPR051478">
    <property type="entry name" value="Beta-lactamase-like_AB/R"/>
</dbReference>
<proteinExistence type="inferred from homology"/>
<reference evidence="6" key="1">
    <citation type="journal article" date="2020" name="Stud. Mycol.">
        <title>101 Dothideomycetes genomes: a test case for predicting lifestyles and emergence of pathogens.</title>
        <authorList>
            <person name="Haridas S."/>
            <person name="Albert R."/>
            <person name="Binder M."/>
            <person name="Bloem J."/>
            <person name="Labutti K."/>
            <person name="Salamov A."/>
            <person name="Andreopoulos B."/>
            <person name="Baker S."/>
            <person name="Barry K."/>
            <person name="Bills G."/>
            <person name="Bluhm B."/>
            <person name="Cannon C."/>
            <person name="Castanera R."/>
            <person name="Culley D."/>
            <person name="Daum C."/>
            <person name="Ezra D."/>
            <person name="Gonzalez J."/>
            <person name="Henrissat B."/>
            <person name="Kuo A."/>
            <person name="Liang C."/>
            <person name="Lipzen A."/>
            <person name="Lutzoni F."/>
            <person name="Magnuson J."/>
            <person name="Mondo S."/>
            <person name="Nolan M."/>
            <person name="Ohm R."/>
            <person name="Pangilinan J."/>
            <person name="Park H.-J."/>
            <person name="Ramirez L."/>
            <person name="Alfaro M."/>
            <person name="Sun H."/>
            <person name="Tritt A."/>
            <person name="Yoshinaga Y."/>
            <person name="Zwiers L.-H."/>
            <person name="Turgeon B."/>
            <person name="Goodwin S."/>
            <person name="Spatafora J."/>
            <person name="Crous P."/>
            <person name="Grigoriev I."/>
        </authorList>
    </citation>
    <scope>NUCLEOTIDE SEQUENCE</scope>
    <source>
        <strain evidence="6">CBS 110217</strain>
    </source>
</reference>
<dbReference type="Pfam" id="PF00144">
    <property type="entry name" value="Beta-lactamase"/>
    <property type="match status" value="1"/>
</dbReference>
<comment type="similarity">
    <text evidence="1">Belongs to the beta-lactamase family.</text>
</comment>
<keyword evidence="3" id="KW-0732">Signal</keyword>
<evidence type="ECO:0000259" key="4">
    <source>
        <dbReference type="Pfam" id="PF00144"/>
    </source>
</evidence>
<dbReference type="InterPro" id="IPR058664">
    <property type="entry name" value="ARB_00930-like_C"/>
</dbReference>
<feature type="domain" description="Beta-lactamase-related" evidence="4">
    <location>
        <begin position="89"/>
        <end position="352"/>
    </location>
</feature>
<evidence type="ECO:0000313" key="6">
    <source>
        <dbReference type="EMBL" id="KAF2026341.1"/>
    </source>
</evidence>
<dbReference type="InterPro" id="IPR012338">
    <property type="entry name" value="Beta-lactam/transpept-like"/>
</dbReference>
<dbReference type="Gene3D" id="3.40.710.10">
    <property type="entry name" value="DD-peptidase/beta-lactamase superfamily"/>
    <property type="match status" value="1"/>
</dbReference>
<name>A0A9P4LH35_9PLEO</name>
<feature type="domain" description="Beta-lactamase-like ARB-00930-like C-terminal" evidence="5">
    <location>
        <begin position="366"/>
        <end position="527"/>
    </location>
</feature>
<evidence type="ECO:0000256" key="2">
    <source>
        <dbReference type="SAM" id="MobiDB-lite"/>
    </source>
</evidence>